<reference evidence="1 2" key="1">
    <citation type="submission" date="2018-07" db="EMBL/GenBank/DDBJ databases">
        <title>Genomic Encyclopedia of Type Strains, Phase III (KMG-III): the genomes of soil and plant-associated and newly described type strains.</title>
        <authorList>
            <person name="Whitman W."/>
        </authorList>
    </citation>
    <scope>NUCLEOTIDE SEQUENCE [LARGE SCALE GENOMIC DNA]</scope>
    <source>
        <strain evidence="1 2">CECT 7506</strain>
    </source>
</reference>
<name>A0A368W3D9_9BACL</name>
<gene>
    <name evidence="1" type="ORF">DFP97_106306</name>
</gene>
<evidence type="ECO:0000313" key="2">
    <source>
        <dbReference type="Proteomes" id="UP000252415"/>
    </source>
</evidence>
<keyword evidence="2" id="KW-1185">Reference proteome</keyword>
<evidence type="ECO:0008006" key="3">
    <source>
        <dbReference type="Google" id="ProtNLM"/>
    </source>
</evidence>
<dbReference type="Proteomes" id="UP000252415">
    <property type="component" value="Unassembled WGS sequence"/>
</dbReference>
<comment type="caution">
    <text evidence="1">The sequence shown here is derived from an EMBL/GenBank/DDBJ whole genome shotgun (WGS) entry which is preliminary data.</text>
</comment>
<proteinExistence type="predicted"/>
<evidence type="ECO:0000313" key="1">
    <source>
        <dbReference type="EMBL" id="RCW48603.1"/>
    </source>
</evidence>
<organism evidence="1 2">
    <name type="scientific">Paenibacillus prosopidis</name>
    <dbReference type="NCBI Taxonomy" id="630520"/>
    <lineage>
        <taxon>Bacteria</taxon>
        <taxon>Bacillati</taxon>
        <taxon>Bacillota</taxon>
        <taxon>Bacilli</taxon>
        <taxon>Bacillales</taxon>
        <taxon>Paenibacillaceae</taxon>
        <taxon>Paenibacillus</taxon>
    </lineage>
</organism>
<sequence length="49" mass="5863">MKTFIYFVRHAESPYIEGMERTRGLSDKDKLDTLKINEILKDEEIDLFI</sequence>
<accession>A0A368W3D9</accession>
<dbReference type="AlphaFoldDB" id="A0A368W3D9"/>
<dbReference type="EMBL" id="QPJD01000006">
    <property type="protein sequence ID" value="RCW48603.1"/>
    <property type="molecule type" value="Genomic_DNA"/>
</dbReference>
<protein>
    <recommendedName>
        <fullName evidence="3">Histidine phosphatase superfamily protein (Branch 1)</fullName>
    </recommendedName>
</protein>